<sequence>MRETSTLNILLRWASAEALTKQASLRGLTFLFPTLTSVLVHTYAHAYFHLFPLRHP</sequence>
<feature type="transmembrane region" description="Helical" evidence="1">
    <location>
        <begin position="28"/>
        <end position="48"/>
    </location>
</feature>
<dbReference type="GeneID" id="20668116"/>
<dbReference type="AlphaFoldDB" id="W4K9J0"/>
<accession>W4K9J0</accession>
<keyword evidence="1" id="KW-0812">Transmembrane</keyword>
<name>W4K9J0_HETIT</name>
<proteinExistence type="predicted"/>
<keyword evidence="1" id="KW-0472">Membrane</keyword>
<evidence type="ECO:0000256" key="1">
    <source>
        <dbReference type="SAM" id="Phobius"/>
    </source>
</evidence>
<dbReference type="RefSeq" id="XP_009544809.1">
    <property type="nucleotide sequence ID" value="XM_009546514.1"/>
</dbReference>
<gene>
    <name evidence="2" type="ORF">HETIRDRAFT_167399</name>
</gene>
<dbReference type="EMBL" id="KI925457">
    <property type="protein sequence ID" value="ETW82448.1"/>
    <property type="molecule type" value="Genomic_DNA"/>
</dbReference>
<dbReference type="KEGG" id="hir:HETIRDRAFT_167399"/>
<keyword evidence="1" id="KW-1133">Transmembrane helix</keyword>
<keyword evidence="3" id="KW-1185">Reference proteome</keyword>
<evidence type="ECO:0000313" key="2">
    <source>
        <dbReference type="EMBL" id="ETW82448.1"/>
    </source>
</evidence>
<protein>
    <submittedName>
        <fullName evidence="2">Uncharacterized protein</fullName>
    </submittedName>
</protein>
<dbReference type="HOGENOM" id="CLU_3014411_0_0_1"/>
<organism evidence="2 3">
    <name type="scientific">Heterobasidion irregulare (strain TC 32-1)</name>
    <dbReference type="NCBI Taxonomy" id="747525"/>
    <lineage>
        <taxon>Eukaryota</taxon>
        <taxon>Fungi</taxon>
        <taxon>Dikarya</taxon>
        <taxon>Basidiomycota</taxon>
        <taxon>Agaricomycotina</taxon>
        <taxon>Agaricomycetes</taxon>
        <taxon>Russulales</taxon>
        <taxon>Bondarzewiaceae</taxon>
        <taxon>Heterobasidion</taxon>
        <taxon>Heterobasidion annosum species complex</taxon>
    </lineage>
</organism>
<dbReference type="Proteomes" id="UP000030671">
    <property type="component" value="Unassembled WGS sequence"/>
</dbReference>
<evidence type="ECO:0000313" key="3">
    <source>
        <dbReference type="Proteomes" id="UP000030671"/>
    </source>
</evidence>
<dbReference type="InParanoid" id="W4K9J0"/>
<reference evidence="2 3" key="1">
    <citation type="journal article" date="2012" name="New Phytol.">
        <title>Insight into trade-off between wood decay and parasitism from the genome of a fungal forest pathogen.</title>
        <authorList>
            <person name="Olson A."/>
            <person name="Aerts A."/>
            <person name="Asiegbu F."/>
            <person name="Belbahri L."/>
            <person name="Bouzid O."/>
            <person name="Broberg A."/>
            <person name="Canback B."/>
            <person name="Coutinho P.M."/>
            <person name="Cullen D."/>
            <person name="Dalman K."/>
            <person name="Deflorio G."/>
            <person name="van Diepen L.T."/>
            <person name="Dunand C."/>
            <person name="Duplessis S."/>
            <person name="Durling M."/>
            <person name="Gonthier P."/>
            <person name="Grimwood J."/>
            <person name="Fossdal C.G."/>
            <person name="Hansson D."/>
            <person name="Henrissat B."/>
            <person name="Hietala A."/>
            <person name="Himmelstrand K."/>
            <person name="Hoffmeister D."/>
            <person name="Hogberg N."/>
            <person name="James T.Y."/>
            <person name="Karlsson M."/>
            <person name="Kohler A."/>
            <person name="Kues U."/>
            <person name="Lee Y.H."/>
            <person name="Lin Y.C."/>
            <person name="Lind M."/>
            <person name="Lindquist E."/>
            <person name="Lombard V."/>
            <person name="Lucas S."/>
            <person name="Lunden K."/>
            <person name="Morin E."/>
            <person name="Murat C."/>
            <person name="Park J."/>
            <person name="Raffaello T."/>
            <person name="Rouze P."/>
            <person name="Salamov A."/>
            <person name="Schmutz J."/>
            <person name="Solheim H."/>
            <person name="Stahlberg J."/>
            <person name="Velez H."/>
            <person name="de Vries R.P."/>
            <person name="Wiebenga A."/>
            <person name="Woodward S."/>
            <person name="Yakovlev I."/>
            <person name="Garbelotto M."/>
            <person name="Martin F."/>
            <person name="Grigoriev I.V."/>
            <person name="Stenlid J."/>
        </authorList>
    </citation>
    <scope>NUCLEOTIDE SEQUENCE [LARGE SCALE GENOMIC DNA]</scope>
    <source>
        <strain evidence="2 3">TC 32-1</strain>
    </source>
</reference>